<protein>
    <recommendedName>
        <fullName evidence="3">DUF1289 domain-containing protein</fullName>
    </recommendedName>
</protein>
<dbReference type="Pfam" id="PF06945">
    <property type="entry name" value="DUF1289"/>
    <property type="match status" value="1"/>
</dbReference>
<name>A0A0X3TZI0_9RHOB</name>
<proteinExistence type="predicted"/>
<gene>
    <name evidence="1" type="ORF">AVO44_04835</name>
</gene>
<dbReference type="InterPro" id="IPR010710">
    <property type="entry name" value="DUF1289"/>
</dbReference>
<evidence type="ECO:0008006" key="3">
    <source>
        <dbReference type="Google" id="ProtNLM"/>
    </source>
</evidence>
<dbReference type="OrthoDB" id="7906652at2"/>
<dbReference type="RefSeq" id="WP_068333378.1">
    <property type="nucleotide sequence ID" value="NZ_LQBP01000002.1"/>
</dbReference>
<evidence type="ECO:0000313" key="2">
    <source>
        <dbReference type="Proteomes" id="UP000053690"/>
    </source>
</evidence>
<evidence type="ECO:0000313" key="1">
    <source>
        <dbReference type="EMBL" id="KUJ81193.1"/>
    </source>
</evidence>
<accession>A0A0X3TZI0</accession>
<dbReference type="STRING" id="1685378.AVO44_04835"/>
<dbReference type="AlphaFoldDB" id="A0A0X3TZI0"/>
<sequence length="84" mass="9746">MSKKIPSPCIDVCKFRRAGHCIGCSMTKSQKKLFKAIKRPDQQEAFVEMLVCQQKQMGRYTHWGPAYLKKLRKKKAKMKITLEG</sequence>
<dbReference type="EMBL" id="LQBP01000002">
    <property type="protein sequence ID" value="KUJ81193.1"/>
    <property type="molecule type" value="Genomic_DNA"/>
</dbReference>
<dbReference type="Proteomes" id="UP000053690">
    <property type="component" value="Unassembled WGS sequence"/>
</dbReference>
<organism evidence="1 2">
    <name type="scientific">Ruegeria profundi</name>
    <dbReference type="NCBI Taxonomy" id="1685378"/>
    <lineage>
        <taxon>Bacteria</taxon>
        <taxon>Pseudomonadati</taxon>
        <taxon>Pseudomonadota</taxon>
        <taxon>Alphaproteobacteria</taxon>
        <taxon>Rhodobacterales</taxon>
        <taxon>Roseobacteraceae</taxon>
        <taxon>Ruegeria</taxon>
    </lineage>
</organism>
<keyword evidence="2" id="KW-1185">Reference proteome</keyword>
<comment type="caution">
    <text evidence="1">The sequence shown here is derived from an EMBL/GenBank/DDBJ whole genome shotgun (WGS) entry which is preliminary data.</text>
</comment>
<reference evidence="2" key="1">
    <citation type="submission" date="2015-12" db="EMBL/GenBank/DDBJ databases">
        <authorList>
            <person name="Zhang G."/>
            <person name="Stingl U."/>
        </authorList>
    </citation>
    <scope>NUCLEOTIDE SEQUENCE [LARGE SCALE GENOMIC DNA]</scope>
    <source>
        <strain evidence="2">ZGT108</strain>
    </source>
</reference>